<evidence type="ECO:0000256" key="12">
    <source>
        <dbReference type="SAM" id="Phobius"/>
    </source>
</evidence>
<keyword evidence="4" id="KW-0433">Leucine-rich repeat</keyword>
<keyword evidence="6 13" id="KW-0732">Signal</keyword>
<evidence type="ECO:0000256" key="10">
    <source>
        <dbReference type="ARBA" id="ARBA00023170"/>
    </source>
</evidence>
<evidence type="ECO:0000259" key="14">
    <source>
        <dbReference type="Pfam" id="PF08263"/>
    </source>
</evidence>
<dbReference type="PROSITE" id="PS51450">
    <property type="entry name" value="LRR"/>
    <property type="match status" value="2"/>
</dbReference>
<dbReference type="InterPro" id="IPR013210">
    <property type="entry name" value="LRR_N_plant-typ"/>
</dbReference>
<dbReference type="Pfam" id="PF13855">
    <property type="entry name" value="LRR_8"/>
    <property type="match status" value="3"/>
</dbReference>
<comment type="subcellular location">
    <subcellularLocation>
        <location evidence="1">Cell membrane</location>
        <topology evidence="1">Single-pass type I membrane protein</topology>
    </subcellularLocation>
</comment>
<sequence length="1042" mass="116285">MGWRQILGLLCFLFSLHFTLPFASPLCLPHQRDALLHFKNSFMLDSKVSRSCDLSRRKILPSMHTCYPKTKSWNKSVDCCSWDGVTCDGVTSNVIGLDLACSWLHGTLHSNSSLLLLHHLQSLDLSCNDFARSHIFPNLSAFPEMTYLNLSISNFYGTIPSEISCLSKLVSLDLSFSSLKLKGPVFTMLVQNLTIVRELVLDEVNMSMVSPISFVNLSSSLTYLGIAGCCLEGIFPNTIFRKPSLITLDIGFNEKLSGNLPKTNWTGPLVSLTLSETNFSGEIPNSIGNMNSLTILDLSWCNFIGHIPSSVVDLKQLQVLNLDWNYFSKVLDLEIFTETRLKYPFPKLRVLSLSACNLTEFPYFLNSSKRLTYLDLNSNRISGEIPMWFWGISHDTLELVDLSNNLLEGGIQQLHWKQLSYISFRNNSFQGPLPSSICQLSSLLSLDLSNNNFSGNMPQCSQIQELNLQNNSFQGPLPSSICQWSSLSSLDLSNNNFSGNLPQCFGNLTDLSYLDLSSNKLQGPLPCSLVKCMDLSSLILSHNQFNDIFPCWLEARNLEQLNLEDNKFHGRVNLIDCRLSFPTLTALSIANNNFTGQWPMEVLSNTSLYLIDLSNNKFEGPIPLPSSMTFYYSIASNKMTGKIPPLICNATNLEIIDLSDNGLIGTLPRCLTNFSTELSILNLRMNHLEGKIPQSFCWRNYLTTLDLSQNRFEGTLPRSLVNCKYLEVVDLSDNQIEDAFPTWLGTLPELKVLILRSNNFEDILNIPKGAHLFSKLHILDLSNNNFGGPLPANLIMNLKAMMDDENGLAKPLYMEPIDRGYEASVTVTMKGLVIELVKILTIFTTIDLSRNSFQGDIPKVFGHLHSLIGLNLSHNHLTSSIPPTLGNLVNLEWLDLSSNKLSGEIPGVLGDLAFLECLNLSNNQLTGRIPQEKQLSTFSSNSFSGNPSLCGFPLQKACLGDDQPPPPSSSSSSDHEEHESLFKQKAMWIGYASGIVIGISITYIALEMGRPKWLTRGVGMLERRAAKWMEMPNHKAIKFYGQ</sequence>
<dbReference type="InterPro" id="IPR001611">
    <property type="entry name" value="Leu-rich_rpt"/>
</dbReference>
<dbReference type="Pfam" id="PF00560">
    <property type="entry name" value="LRR_1"/>
    <property type="match status" value="8"/>
</dbReference>
<evidence type="ECO:0000256" key="8">
    <source>
        <dbReference type="ARBA" id="ARBA00022989"/>
    </source>
</evidence>
<evidence type="ECO:0000256" key="13">
    <source>
        <dbReference type="SAM" id="SignalP"/>
    </source>
</evidence>
<dbReference type="Gene3D" id="3.80.10.10">
    <property type="entry name" value="Ribonuclease Inhibitor"/>
    <property type="match status" value="6"/>
</dbReference>
<dbReference type="PRINTS" id="PR00019">
    <property type="entry name" value="LEURICHRPT"/>
</dbReference>
<evidence type="ECO:0000256" key="9">
    <source>
        <dbReference type="ARBA" id="ARBA00023136"/>
    </source>
</evidence>
<evidence type="ECO:0000256" key="4">
    <source>
        <dbReference type="ARBA" id="ARBA00022614"/>
    </source>
</evidence>
<dbReference type="FunFam" id="3.80.10.10:FF:000111">
    <property type="entry name" value="LRR receptor-like serine/threonine-protein kinase ERECTA"/>
    <property type="match status" value="1"/>
</dbReference>
<keyword evidence="11" id="KW-0325">Glycoprotein</keyword>
<evidence type="ECO:0000256" key="5">
    <source>
        <dbReference type="ARBA" id="ARBA00022692"/>
    </source>
</evidence>
<gene>
    <name evidence="15" type="ORF">ACJRO7_022904</name>
</gene>
<comment type="caution">
    <text evidence="15">The sequence shown here is derived from an EMBL/GenBank/DDBJ whole genome shotgun (WGS) entry which is preliminary data.</text>
</comment>
<accession>A0ABD3K4W1</accession>
<feature type="transmembrane region" description="Helical" evidence="12">
    <location>
        <begin position="988"/>
        <end position="1006"/>
    </location>
</feature>
<comment type="similarity">
    <text evidence="2">Belongs to the RLP family.</text>
</comment>
<dbReference type="Pfam" id="PF08263">
    <property type="entry name" value="LRRNT_2"/>
    <property type="match status" value="2"/>
</dbReference>
<dbReference type="Pfam" id="PF13516">
    <property type="entry name" value="LRR_6"/>
    <property type="match status" value="1"/>
</dbReference>
<feature type="domain" description="Leucine-rich repeat-containing N-terminal plant-type" evidence="14">
    <location>
        <begin position="29"/>
        <end position="43"/>
    </location>
</feature>
<dbReference type="EMBL" id="JBJKBG010000006">
    <property type="protein sequence ID" value="KAL3733454.1"/>
    <property type="molecule type" value="Genomic_DNA"/>
</dbReference>
<dbReference type="SUPFAM" id="SSF52058">
    <property type="entry name" value="L domain-like"/>
    <property type="match status" value="3"/>
</dbReference>
<evidence type="ECO:0000256" key="2">
    <source>
        <dbReference type="ARBA" id="ARBA00009592"/>
    </source>
</evidence>
<keyword evidence="3" id="KW-1003">Cell membrane</keyword>
<evidence type="ECO:0000256" key="1">
    <source>
        <dbReference type="ARBA" id="ARBA00004251"/>
    </source>
</evidence>
<evidence type="ECO:0000256" key="6">
    <source>
        <dbReference type="ARBA" id="ARBA00022729"/>
    </source>
</evidence>
<dbReference type="Proteomes" id="UP001634007">
    <property type="component" value="Unassembled WGS sequence"/>
</dbReference>
<feature type="domain" description="Leucine-rich repeat-containing N-terminal plant-type" evidence="14">
    <location>
        <begin position="69"/>
        <end position="88"/>
    </location>
</feature>
<keyword evidence="8 12" id="KW-1133">Transmembrane helix</keyword>
<evidence type="ECO:0000256" key="7">
    <source>
        <dbReference type="ARBA" id="ARBA00022737"/>
    </source>
</evidence>
<keyword evidence="5 12" id="KW-0812">Transmembrane</keyword>
<dbReference type="InterPro" id="IPR046956">
    <property type="entry name" value="RLP23-like"/>
</dbReference>
<evidence type="ECO:0000313" key="16">
    <source>
        <dbReference type="Proteomes" id="UP001634007"/>
    </source>
</evidence>
<name>A0ABD3K4W1_EUCGL</name>
<dbReference type="InterPro" id="IPR032675">
    <property type="entry name" value="LRR_dom_sf"/>
</dbReference>
<feature type="chain" id="PRO_5044887928" description="Leucine-rich repeat-containing N-terminal plant-type domain-containing protein" evidence="13">
    <location>
        <begin position="22"/>
        <end position="1042"/>
    </location>
</feature>
<evidence type="ECO:0000256" key="3">
    <source>
        <dbReference type="ARBA" id="ARBA00022475"/>
    </source>
</evidence>
<keyword evidence="7" id="KW-0677">Repeat</keyword>
<dbReference type="GO" id="GO:0005886">
    <property type="term" value="C:plasma membrane"/>
    <property type="evidence" value="ECO:0007669"/>
    <property type="project" value="UniProtKB-SubCell"/>
</dbReference>
<keyword evidence="9 12" id="KW-0472">Membrane</keyword>
<feature type="signal peptide" evidence="13">
    <location>
        <begin position="1"/>
        <end position="21"/>
    </location>
</feature>
<dbReference type="PANTHER" id="PTHR48061">
    <property type="entry name" value="LEUCINE-RICH REPEAT RECEPTOR PROTEIN KINASE EMS1-LIKE-RELATED"/>
    <property type="match status" value="1"/>
</dbReference>
<evidence type="ECO:0000256" key="11">
    <source>
        <dbReference type="ARBA" id="ARBA00023180"/>
    </source>
</evidence>
<dbReference type="InterPro" id="IPR003591">
    <property type="entry name" value="Leu-rich_rpt_typical-subtyp"/>
</dbReference>
<dbReference type="FunFam" id="3.80.10.10:FF:000095">
    <property type="entry name" value="LRR receptor-like serine/threonine-protein kinase GSO1"/>
    <property type="match status" value="1"/>
</dbReference>
<proteinExistence type="inferred from homology"/>
<dbReference type="Gene3D" id="3.30.1490.310">
    <property type="match status" value="1"/>
</dbReference>
<organism evidence="15 16">
    <name type="scientific">Eucalyptus globulus</name>
    <name type="common">Tasmanian blue gum</name>
    <dbReference type="NCBI Taxonomy" id="34317"/>
    <lineage>
        <taxon>Eukaryota</taxon>
        <taxon>Viridiplantae</taxon>
        <taxon>Streptophyta</taxon>
        <taxon>Embryophyta</taxon>
        <taxon>Tracheophyta</taxon>
        <taxon>Spermatophyta</taxon>
        <taxon>Magnoliopsida</taxon>
        <taxon>eudicotyledons</taxon>
        <taxon>Gunneridae</taxon>
        <taxon>Pentapetalae</taxon>
        <taxon>rosids</taxon>
        <taxon>malvids</taxon>
        <taxon>Myrtales</taxon>
        <taxon>Myrtaceae</taxon>
        <taxon>Myrtoideae</taxon>
        <taxon>Eucalypteae</taxon>
        <taxon>Eucalyptus</taxon>
    </lineage>
</organism>
<reference evidence="15 16" key="1">
    <citation type="submission" date="2024-11" db="EMBL/GenBank/DDBJ databases">
        <title>Chromosome-level genome assembly of Eucalyptus globulus Labill. provides insights into its genome evolution.</title>
        <authorList>
            <person name="Li X."/>
        </authorList>
    </citation>
    <scope>NUCLEOTIDE SEQUENCE [LARGE SCALE GENOMIC DNA]</scope>
    <source>
        <strain evidence="15">CL2024</strain>
        <tissue evidence="15">Fresh tender leaves</tissue>
    </source>
</reference>
<keyword evidence="10" id="KW-0675">Receptor</keyword>
<dbReference type="AlphaFoldDB" id="A0ABD3K4W1"/>
<dbReference type="FunFam" id="3.80.10.10:FF:000041">
    <property type="entry name" value="LRR receptor-like serine/threonine-protein kinase ERECTA"/>
    <property type="match status" value="1"/>
</dbReference>
<evidence type="ECO:0000313" key="15">
    <source>
        <dbReference type="EMBL" id="KAL3733454.1"/>
    </source>
</evidence>
<keyword evidence="16" id="KW-1185">Reference proteome</keyword>
<dbReference type="SMART" id="SM00369">
    <property type="entry name" value="LRR_TYP"/>
    <property type="match status" value="11"/>
</dbReference>
<dbReference type="PANTHER" id="PTHR48061:SF46">
    <property type="entry name" value="LEUCINE-RICH REPEAT-CONTAINING N-TERMINAL PLANT-TYPE DOMAIN-CONTAINING PROTEIN"/>
    <property type="match status" value="1"/>
</dbReference>
<protein>
    <recommendedName>
        <fullName evidence="14">Leucine-rich repeat-containing N-terminal plant-type domain-containing protein</fullName>
    </recommendedName>
</protein>